<feature type="transmembrane region" description="Helical" evidence="1">
    <location>
        <begin position="133"/>
        <end position="154"/>
    </location>
</feature>
<feature type="transmembrane region" description="Helical" evidence="1">
    <location>
        <begin position="107"/>
        <end position="127"/>
    </location>
</feature>
<keyword evidence="3" id="KW-1185">Reference proteome</keyword>
<feature type="transmembrane region" description="Helical" evidence="1">
    <location>
        <begin position="77"/>
        <end position="95"/>
    </location>
</feature>
<proteinExistence type="predicted"/>
<feature type="transmembrane region" description="Helical" evidence="1">
    <location>
        <begin position="45"/>
        <end position="65"/>
    </location>
</feature>
<accession>A0A1I2E9M9</accession>
<gene>
    <name evidence="2" type="ORF">SAMN05192532_105199</name>
</gene>
<name>A0A1I2E9M9_9BACI</name>
<evidence type="ECO:0000313" key="2">
    <source>
        <dbReference type="EMBL" id="SFE89397.1"/>
    </source>
</evidence>
<dbReference type="Proteomes" id="UP000199516">
    <property type="component" value="Unassembled WGS sequence"/>
</dbReference>
<keyword evidence="1" id="KW-0472">Membrane</keyword>
<sequence>MGNTMETTNKKQHYGKLEMILWSIALPGFAQLSMGSYIKGVLFVGLEIAINVMANLNHVILLSFHGHIQEAVHQTNYQWLMFYPCLYLFAIWDAYKHSDGDEERFAFLPFVTTAYVMTVGVIYSPIFTISGHLIGPVWLPILSAPVGILLGLFIRRVLLNIEKQSIKG</sequence>
<reference evidence="2 3" key="1">
    <citation type="submission" date="2016-10" db="EMBL/GenBank/DDBJ databases">
        <authorList>
            <person name="de Groot N.N."/>
        </authorList>
    </citation>
    <scope>NUCLEOTIDE SEQUENCE [LARGE SCALE GENOMIC DNA]</scope>
    <source>
        <strain evidence="2 3">DSM 23995</strain>
    </source>
</reference>
<keyword evidence="1" id="KW-1133">Transmembrane helix</keyword>
<organism evidence="2 3">
    <name type="scientific">Alteribacillus iranensis</name>
    <dbReference type="NCBI Taxonomy" id="930128"/>
    <lineage>
        <taxon>Bacteria</taxon>
        <taxon>Bacillati</taxon>
        <taxon>Bacillota</taxon>
        <taxon>Bacilli</taxon>
        <taxon>Bacillales</taxon>
        <taxon>Bacillaceae</taxon>
        <taxon>Alteribacillus</taxon>
    </lineage>
</organism>
<dbReference type="AlphaFoldDB" id="A0A1I2E9M9"/>
<dbReference type="EMBL" id="FONT01000005">
    <property type="protein sequence ID" value="SFE89397.1"/>
    <property type="molecule type" value="Genomic_DNA"/>
</dbReference>
<keyword evidence="1" id="KW-0812">Transmembrane</keyword>
<protein>
    <submittedName>
        <fullName evidence="2">Uncharacterized protein</fullName>
    </submittedName>
</protein>
<evidence type="ECO:0000256" key="1">
    <source>
        <dbReference type="SAM" id="Phobius"/>
    </source>
</evidence>
<evidence type="ECO:0000313" key="3">
    <source>
        <dbReference type="Proteomes" id="UP000199516"/>
    </source>
</evidence>
<dbReference type="STRING" id="930128.SAMN05192532_105199"/>